<dbReference type="AlphaFoldDB" id="A0A098M4U3"/>
<dbReference type="RefSeq" id="WP_036655513.1">
    <property type="nucleotide sequence ID" value="NZ_JQCR01000003.1"/>
</dbReference>
<protein>
    <submittedName>
        <fullName evidence="2">Uncharacterized protein</fullName>
    </submittedName>
</protein>
<comment type="caution">
    <text evidence="2">The sequence shown here is derived from an EMBL/GenBank/DDBJ whole genome shotgun (WGS) entry which is preliminary data.</text>
</comment>
<dbReference type="Proteomes" id="UP000029734">
    <property type="component" value="Unassembled WGS sequence"/>
</dbReference>
<name>A0A098M4U3_9BACL</name>
<accession>A0A098M4U3</accession>
<dbReference type="EMBL" id="JQCR01000003">
    <property type="protein sequence ID" value="KGE17071.1"/>
    <property type="molecule type" value="Genomic_DNA"/>
</dbReference>
<dbReference type="OrthoDB" id="2628931at2"/>
<evidence type="ECO:0000313" key="2">
    <source>
        <dbReference type="EMBL" id="KGE17071.1"/>
    </source>
</evidence>
<proteinExistence type="predicted"/>
<organism evidence="2 3">
    <name type="scientific">Paenibacillus wynnii</name>
    <dbReference type="NCBI Taxonomy" id="268407"/>
    <lineage>
        <taxon>Bacteria</taxon>
        <taxon>Bacillati</taxon>
        <taxon>Bacillota</taxon>
        <taxon>Bacilli</taxon>
        <taxon>Bacillales</taxon>
        <taxon>Paenibacillaceae</taxon>
        <taxon>Paenibacillus</taxon>
    </lineage>
</organism>
<feature type="transmembrane region" description="Helical" evidence="1">
    <location>
        <begin position="21"/>
        <end position="40"/>
    </location>
</feature>
<keyword evidence="1" id="KW-1133">Transmembrane helix</keyword>
<keyword evidence="1" id="KW-0812">Transmembrane</keyword>
<reference evidence="2 3" key="2">
    <citation type="submission" date="2014-10" db="EMBL/GenBank/DDBJ databases">
        <title>Comparative genomics of the Paenibacillus odorifer group.</title>
        <authorList>
            <person name="Tsai Y.-C."/>
            <person name="Martin N."/>
            <person name="Korlach J."/>
            <person name="Wiedmann M."/>
        </authorList>
    </citation>
    <scope>NUCLEOTIDE SEQUENCE [LARGE SCALE GENOMIC DNA]</scope>
    <source>
        <strain evidence="2 3">DSM 18334</strain>
    </source>
</reference>
<dbReference type="eggNOG" id="ENOG5032D9W">
    <property type="taxonomic scope" value="Bacteria"/>
</dbReference>
<feature type="transmembrane region" description="Helical" evidence="1">
    <location>
        <begin position="52"/>
        <end position="74"/>
    </location>
</feature>
<keyword evidence="1" id="KW-0472">Membrane</keyword>
<sequence length="90" mass="10650">MKAIDYLRRAYYKLNYYYQKFQLIVMSFVVVGIVDYFFLYETFVSLSALAPVFLLEISPVIIIIVSIISIRGIVKFIKKMKENKHLLFLV</sequence>
<reference evidence="2 3" key="1">
    <citation type="submission" date="2014-08" db="EMBL/GenBank/DDBJ databases">
        <authorList>
            <person name="den Bakker H.C."/>
        </authorList>
    </citation>
    <scope>NUCLEOTIDE SEQUENCE [LARGE SCALE GENOMIC DNA]</scope>
    <source>
        <strain evidence="2 3">DSM 18334</strain>
    </source>
</reference>
<evidence type="ECO:0000313" key="3">
    <source>
        <dbReference type="Proteomes" id="UP000029734"/>
    </source>
</evidence>
<keyword evidence="3" id="KW-1185">Reference proteome</keyword>
<gene>
    <name evidence="2" type="ORF">PWYN_20655</name>
</gene>
<evidence type="ECO:0000256" key="1">
    <source>
        <dbReference type="SAM" id="Phobius"/>
    </source>
</evidence>